<accession>A0ABZ1YBJ1</accession>
<organism evidence="9">
    <name type="scientific">Streptomyces althioticus</name>
    <dbReference type="NCBI Taxonomy" id="83380"/>
    <lineage>
        <taxon>Bacteria</taxon>
        <taxon>Bacillati</taxon>
        <taxon>Actinomycetota</taxon>
        <taxon>Actinomycetes</taxon>
        <taxon>Kitasatosporales</taxon>
        <taxon>Streptomycetaceae</taxon>
        <taxon>Streptomyces</taxon>
        <taxon>Streptomyces althioticus group</taxon>
    </lineage>
</organism>
<comment type="cofactor">
    <cofactor evidence="7">
        <name>NAD(+)</name>
        <dbReference type="ChEBI" id="CHEBI:57540"/>
    </cofactor>
    <text evidence="7">Binds 1 NAD(+) per subunit.</text>
</comment>
<dbReference type="RefSeq" id="WP_395759261.1">
    <property type="nucleotide sequence ID" value="NZ_CP109207.1"/>
</dbReference>
<feature type="domain" description="Glycosyl hydrolase family 4 C-terminal" evidence="8">
    <location>
        <begin position="190"/>
        <end position="394"/>
    </location>
</feature>
<evidence type="ECO:0000256" key="2">
    <source>
        <dbReference type="ARBA" id="ARBA00022723"/>
    </source>
</evidence>
<comment type="similarity">
    <text evidence="1 7">Belongs to the glycosyl hydrolase 4 family.</text>
</comment>
<keyword evidence="6 7" id="KW-0326">Glycosidase</keyword>
<name>A0ABZ1YBJ1_9ACTN</name>
<dbReference type="EMBL" id="CP109207">
    <property type="protein sequence ID" value="WUU55802.1"/>
    <property type="molecule type" value="Genomic_DNA"/>
</dbReference>
<evidence type="ECO:0000256" key="3">
    <source>
        <dbReference type="ARBA" id="ARBA00022801"/>
    </source>
</evidence>
<dbReference type="Gene3D" id="3.90.110.10">
    <property type="entry name" value="Lactate dehydrogenase/glycoside hydrolase, family 4, C-terminal"/>
    <property type="match status" value="1"/>
</dbReference>
<evidence type="ECO:0000256" key="1">
    <source>
        <dbReference type="ARBA" id="ARBA00010141"/>
    </source>
</evidence>
<dbReference type="Pfam" id="PF11975">
    <property type="entry name" value="Glyco_hydro_4C"/>
    <property type="match status" value="1"/>
</dbReference>
<dbReference type="SUPFAM" id="SSF56327">
    <property type="entry name" value="LDH C-terminal domain-like"/>
    <property type="match status" value="1"/>
</dbReference>
<dbReference type="InterPro" id="IPR001088">
    <property type="entry name" value="Glyco_hydro_4"/>
</dbReference>
<dbReference type="InterPro" id="IPR022616">
    <property type="entry name" value="Glyco_hydro_4_C"/>
</dbReference>
<dbReference type="Pfam" id="PF02056">
    <property type="entry name" value="Glyco_hydro_4"/>
    <property type="match status" value="1"/>
</dbReference>
<evidence type="ECO:0000313" key="9">
    <source>
        <dbReference type="EMBL" id="WUU55802.1"/>
    </source>
</evidence>
<gene>
    <name evidence="9" type="ORF">OIE82_22810</name>
</gene>
<evidence type="ECO:0000259" key="8">
    <source>
        <dbReference type="Pfam" id="PF11975"/>
    </source>
</evidence>
<evidence type="ECO:0000256" key="5">
    <source>
        <dbReference type="ARBA" id="ARBA00023211"/>
    </source>
</evidence>
<protein>
    <submittedName>
        <fullName evidence="9">6-phospho-beta-glucosidase</fullName>
    </submittedName>
</protein>
<keyword evidence="4 7" id="KW-0520">NAD</keyword>
<dbReference type="InterPro" id="IPR036291">
    <property type="entry name" value="NAD(P)-bd_dom_sf"/>
</dbReference>
<sequence length="418" mass="45122">MKLTVVGGGSTYTPELMDGFARLRDVLPVTELVLTDPATDRLDLIGPLSRRIFARLGHPGRITTTTDLDAAVEGADAVLLQLRVGGQAARLQDETWPLECGCVGQETTGAGGLAKALRTVPVVLDIADRVRRTNPDAWIIDFTNPVGIVTRALLREGHKALGLCNVAIGLQRKFAALLNVAPSEVHLDHVGLNHLTWETAVHVAGENVLPRLLSDHGEKIAADLRLPLPVLTTLGVIPSYYLRYFYAHDQVVREMRTKPSRAAEVARMEQGLLTLYADPALDEKPALLAKRGGAYYSEAAVDLAAALLRDAGSRHQVVNTLNNGTLPFLPDDAVIEVPAAVTTKGAAPLPVEPLDPLLTGLMANVTAYEDLALEAALHGGRDRVFRALLAHPLIGQYAYADRLTDDLIAHNREHLTWA</sequence>
<evidence type="ECO:0000256" key="6">
    <source>
        <dbReference type="ARBA" id="ARBA00023295"/>
    </source>
</evidence>
<dbReference type="Gene3D" id="3.40.50.720">
    <property type="entry name" value="NAD(P)-binding Rossmann-like Domain"/>
    <property type="match status" value="1"/>
</dbReference>
<keyword evidence="5" id="KW-0464">Manganese</keyword>
<keyword evidence="2" id="KW-0479">Metal-binding</keyword>
<dbReference type="SUPFAM" id="SSF51735">
    <property type="entry name" value="NAD(P)-binding Rossmann-fold domains"/>
    <property type="match status" value="1"/>
</dbReference>
<dbReference type="PANTHER" id="PTHR32092">
    <property type="entry name" value="6-PHOSPHO-BETA-GLUCOSIDASE-RELATED"/>
    <property type="match status" value="1"/>
</dbReference>
<reference evidence="9" key="1">
    <citation type="submission" date="2022-10" db="EMBL/GenBank/DDBJ databases">
        <title>The complete genomes of actinobacterial strains from the NBC collection.</title>
        <authorList>
            <person name="Joergensen T.S."/>
            <person name="Alvarez Arevalo M."/>
            <person name="Sterndorff E.B."/>
            <person name="Faurdal D."/>
            <person name="Vuksanovic O."/>
            <person name="Mourched A.-S."/>
            <person name="Charusanti P."/>
            <person name="Shaw S."/>
            <person name="Blin K."/>
            <person name="Weber T."/>
        </authorList>
    </citation>
    <scope>NUCLEOTIDE SEQUENCE [LARGE SCALE GENOMIC DNA]</scope>
    <source>
        <strain evidence="9">NBC 01686</strain>
    </source>
</reference>
<keyword evidence="3 7" id="KW-0378">Hydrolase</keyword>
<dbReference type="PANTHER" id="PTHR32092:SF5">
    <property type="entry name" value="6-PHOSPHO-BETA-GLUCOSIDASE"/>
    <property type="match status" value="1"/>
</dbReference>
<dbReference type="InterPro" id="IPR015955">
    <property type="entry name" value="Lactate_DH/Glyco_Ohase_4_C"/>
</dbReference>
<evidence type="ECO:0000256" key="7">
    <source>
        <dbReference type="RuleBase" id="RU361152"/>
    </source>
</evidence>
<dbReference type="PRINTS" id="PR00732">
    <property type="entry name" value="GLHYDRLASE4"/>
</dbReference>
<evidence type="ECO:0000256" key="4">
    <source>
        <dbReference type="ARBA" id="ARBA00023027"/>
    </source>
</evidence>
<proteinExistence type="inferred from homology"/>
<dbReference type="CDD" id="cd05296">
    <property type="entry name" value="GH4_P_beta_glucosidase"/>
    <property type="match status" value="1"/>
</dbReference>